<accession>A0A1R3L5T4</accession>
<dbReference type="InterPro" id="IPR027417">
    <property type="entry name" value="P-loop_NTPase"/>
</dbReference>
<feature type="compositionally biased region" description="Acidic residues" evidence="1">
    <location>
        <begin position="198"/>
        <end position="207"/>
    </location>
</feature>
<sequence length="263" mass="29306">MEHDDGPDSPRTKRREDFERTKELLSHIMAFVAYMAALPSVNMKRIASDHGEYLIKKIDCMLKHLHEAVHVTENTMNSLKVDLGFDEDDPGSVDDGDAQFSIWRSIVINLKNPQVDLQAQDCAHRIDQKKEVQVIRFCTEYTIKEKVVERAYKKLALDALVIQQGRLAEQKTALLLALVLVPSRSTEASSLLGAEAEAGVDAEDSGDCEPRTAESDEVGDAPSLDDAEVEMQPRCFLKGCCRDGGRQQEGGEKRVNCSGDRCR</sequence>
<keyword evidence="3" id="KW-1185">Reference proteome</keyword>
<feature type="compositionally biased region" description="Acidic residues" evidence="1">
    <location>
        <begin position="215"/>
        <end position="229"/>
    </location>
</feature>
<dbReference type="Proteomes" id="UP000243459">
    <property type="component" value="Unassembled WGS sequence"/>
</dbReference>
<dbReference type="Gene3D" id="3.40.50.300">
    <property type="entry name" value="P-loop containing nucleotide triphosphate hydrolases"/>
    <property type="match status" value="1"/>
</dbReference>
<dbReference type="Gramene" id="ONK54965">
    <property type="protein sequence ID" value="ONK54965"/>
    <property type="gene ID" value="A4U43_UnF9120"/>
</dbReference>
<protein>
    <submittedName>
        <fullName evidence="2">Uncharacterized protein</fullName>
    </submittedName>
</protein>
<dbReference type="AlphaFoldDB" id="A0A1R3L5T4"/>
<gene>
    <name evidence="2" type="ORF">A4U43_UnF9120</name>
</gene>
<evidence type="ECO:0000313" key="2">
    <source>
        <dbReference type="EMBL" id="ONK54965.1"/>
    </source>
</evidence>
<name>A0A1R3L5T4_ASPOF</name>
<dbReference type="PANTHER" id="PTHR10799">
    <property type="entry name" value="SNF2/RAD54 HELICASE FAMILY"/>
    <property type="match status" value="1"/>
</dbReference>
<proteinExistence type="predicted"/>
<reference evidence="3" key="1">
    <citation type="journal article" date="2017" name="Nat. Commun.">
        <title>The asparagus genome sheds light on the origin and evolution of a young Y chromosome.</title>
        <authorList>
            <person name="Harkess A."/>
            <person name="Zhou J."/>
            <person name="Xu C."/>
            <person name="Bowers J.E."/>
            <person name="Van der Hulst R."/>
            <person name="Ayyampalayam S."/>
            <person name="Mercati F."/>
            <person name="Riccardi P."/>
            <person name="McKain M.R."/>
            <person name="Kakrana A."/>
            <person name="Tang H."/>
            <person name="Ray J."/>
            <person name="Groenendijk J."/>
            <person name="Arikit S."/>
            <person name="Mathioni S.M."/>
            <person name="Nakano M."/>
            <person name="Shan H."/>
            <person name="Telgmann-Rauber A."/>
            <person name="Kanno A."/>
            <person name="Yue Z."/>
            <person name="Chen H."/>
            <person name="Li W."/>
            <person name="Chen Y."/>
            <person name="Xu X."/>
            <person name="Zhang Y."/>
            <person name="Luo S."/>
            <person name="Chen H."/>
            <person name="Gao J."/>
            <person name="Mao Z."/>
            <person name="Pires J.C."/>
            <person name="Luo M."/>
            <person name="Kudrna D."/>
            <person name="Wing R.A."/>
            <person name="Meyers B.C."/>
            <person name="Yi K."/>
            <person name="Kong H."/>
            <person name="Lavrijsen P."/>
            <person name="Sunseri F."/>
            <person name="Falavigna A."/>
            <person name="Ye Y."/>
            <person name="Leebens-Mack J.H."/>
            <person name="Chen G."/>
        </authorList>
    </citation>
    <scope>NUCLEOTIDE SEQUENCE [LARGE SCALE GENOMIC DNA]</scope>
    <source>
        <strain evidence="3">cv. DH0086</strain>
    </source>
</reference>
<dbReference type="EMBL" id="KV863902">
    <property type="protein sequence ID" value="ONK54965.1"/>
    <property type="molecule type" value="Genomic_DNA"/>
</dbReference>
<feature type="region of interest" description="Disordered" evidence="1">
    <location>
        <begin position="193"/>
        <end position="230"/>
    </location>
</feature>
<organism evidence="2 3">
    <name type="scientific">Asparagus officinalis</name>
    <name type="common">Garden asparagus</name>
    <dbReference type="NCBI Taxonomy" id="4686"/>
    <lineage>
        <taxon>Eukaryota</taxon>
        <taxon>Viridiplantae</taxon>
        <taxon>Streptophyta</taxon>
        <taxon>Embryophyta</taxon>
        <taxon>Tracheophyta</taxon>
        <taxon>Spermatophyta</taxon>
        <taxon>Magnoliopsida</taxon>
        <taxon>Liliopsida</taxon>
        <taxon>Asparagales</taxon>
        <taxon>Asparagaceae</taxon>
        <taxon>Asparagoideae</taxon>
        <taxon>Asparagus</taxon>
    </lineage>
</organism>
<dbReference type="SUPFAM" id="SSF52540">
    <property type="entry name" value="P-loop containing nucleoside triphosphate hydrolases"/>
    <property type="match status" value="1"/>
</dbReference>
<feature type="region of interest" description="Disordered" evidence="1">
    <location>
        <begin position="242"/>
        <end position="263"/>
    </location>
</feature>
<evidence type="ECO:0000313" key="3">
    <source>
        <dbReference type="Proteomes" id="UP000243459"/>
    </source>
</evidence>
<evidence type="ECO:0000256" key="1">
    <source>
        <dbReference type="SAM" id="MobiDB-lite"/>
    </source>
</evidence>